<proteinExistence type="predicted"/>
<gene>
    <name evidence="1" type="ORF">E3N88_08765</name>
</gene>
<protein>
    <submittedName>
        <fullName evidence="1">Uncharacterized protein</fullName>
    </submittedName>
</protein>
<evidence type="ECO:0000313" key="2">
    <source>
        <dbReference type="Proteomes" id="UP000326396"/>
    </source>
</evidence>
<name>A0A5N6PH51_9ASTR</name>
<reference evidence="1 2" key="1">
    <citation type="submission" date="2019-05" db="EMBL/GenBank/DDBJ databases">
        <title>Mikania micrantha, genome provides insights into the molecular mechanism of rapid growth.</title>
        <authorList>
            <person name="Liu B."/>
        </authorList>
    </citation>
    <scope>NUCLEOTIDE SEQUENCE [LARGE SCALE GENOMIC DNA]</scope>
    <source>
        <strain evidence="1">NLD-2019</strain>
        <tissue evidence="1">Leaf</tissue>
    </source>
</reference>
<dbReference type="EMBL" id="SZYD01000004">
    <property type="protein sequence ID" value="KAD6454059.1"/>
    <property type="molecule type" value="Genomic_DNA"/>
</dbReference>
<comment type="caution">
    <text evidence="1">The sequence shown here is derived from an EMBL/GenBank/DDBJ whole genome shotgun (WGS) entry which is preliminary data.</text>
</comment>
<accession>A0A5N6PH51</accession>
<organism evidence="1 2">
    <name type="scientific">Mikania micrantha</name>
    <name type="common">bitter vine</name>
    <dbReference type="NCBI Taxonomy" id="192012"/>
    <lineage>
        <taxon>Eukaryota</taxon>
        <taxon>Viridiplantae</taxon>
        <taxon>Streptophyta</taxon>
        <taxon>Embryophyta</taxon>
        <taxon>Tracheophyta</taxon>
        <taxon>Spermatophyta</taxon>
        <taxon>Magnoliopsida</taxon>
        <taxon>eudicotyledons</taxon>
        <taxon>Gunneridae</taxon>
        <taxon>Pentapetalae</taxon>
        <taxon>asterids</taxon>
        <taxon>campanulids</taxon>
        <taxon>Asterales</taxon>
        <taxon>Asteraceae</taxon>
        <taxon>Asteroideae</taxon>
        <taxon>Heliantheae alliance</taxon>
        <taxon>Eupatorieae</taxon>
        <taxon>Mikania</taxon>
    </lineage>
</organism>
<evidence type="ECO:0000313" key="1">
    <source>
        <dbReference type="EMBL" id="KAD6454059.1"/>
    </source>
</evidence>
<keyword evidence="2" id="KW-1185">Reference proteome</keyword>
<dbReference type="Proteomes" id="UP000326396">
    <property type="component" value="Linkage Group LG12"/>
</dbReference>
<sequence length="106" mass="12107">MLSKRSKVLSDFRYVRFVFNQTSMSCVSPFCTQKVISYSLVSVDKPRKSLSLSLVQRRIFGSSEGLNLLSAELSEAIVLYNLRQDSDTRHMTEAEDISMIIREASY</sequence>
<dbReference type="AlphaFoldDB" id="A0A5N6PH51"/>